<dbReference type="SUPFAM" id="SSF55874">
    <property type="entry name" value="ATPase domain of HSP90 chaperone/DNA topoisomerase II/histidine kinase"/>
    <property type="match status" value="1"/>
</dbReference>
<sequence>MNELILPNMLQSASSGSVWRHPVARRFLLVYCLLAFTALTGLAAVLYLMRQQALGQSERELANLGHLLAGQTRDMIRSVDIVLRDTREGLMRAKQAGEVQTPAYLHEHFRQRIAGVPQIRSMVLTNASSEIIGHSLTPTPRLAISDTSSFRAHLLHDSNKLHVAEPRQSRIDGQWGVALSLRMEDEHGQFDGIVGAAIDPNVVQQFYRSIDLGEGTAVSLFRADGTLLARWPQVANSIGLSYSNDEIFTQLLSNKEQGFAVLDSTVDNQRRLLFAQRVGEYPFVIAASRTDVATFADWRRYATVLAGATLLLLLCTSWLMLRLASQETRRRSAEDELTGTAQRLRLIDLASPVGLYVADATGQLSYVNPAYTQLLGVPAVRLLSQAWITLLHPDDREAVSRAWLQAVGRGESFAMEYRYLCPDGRLLWVSNRAELTAASEGRGGFVGSIEDITARREREQLLREALSLQNAVLDGTAYSIISTDRSGLIRSFNRGAEQMLGFTAAEMVGKATPARFHDLQEVVARAAVLSVELGEPIPVGFEVFVTKARLEGVEEREWSYIRKDGRRIPVLLSVTPLRDELGEINGYLGVAHDLSEFRKVDKLKREFVSIVSHELRTPLTSIRGSLGLVAGGIGGALPERANELVRIALQNAERLVRLINDILDIERIDAGQLTLRAQCTEVMPLLEQALADNQGYADHHGVRLQCFGQVNGALVEVDVDRFGQVMANLLSNAIKFSHSGGGVEVSVMRDGTRLRIEVCDHGPGIAPAFRDKLFERFSQADSTDARRRDGTGLGLAICKSLMAQMHGEIGCDSSEGAGSCFWLSLPLQGLPTGPADMRPPSLAPRILLLEQDESCAAQLARPLVEAGFPVELVYEANEALLRWESGRFGVALVGPRAVSGGEGRLEQIMSRDHQARAILLLGDTPTAMPVDARLPWPLEPQQLLASLRRVLVGLRSAQVLLIDHDRALQTQLGAVLPQGVALDGADTLTAARHMLCCRDYDLVLLDPALPDGDGLALLPLLYGLPLRPEIILHTSEAALDTGLTGALQRLPKDGSVEAMADLINQKLRQRRGQEDTP</sequence>
<keyword evidence="14" id="KW-1185">Reference proteome</keyword>
<dbReference type="InterPro" id="IPR004358">
    <property type="entry name" value="Sig_transdc_His_kin-like_C"/>
</dbReference>
<dbReference type="Gene3D" id="3.30.450.20">
    <property type="entry name" value="PAS domain"/>
    <property type="match status" value="4"/>
</dbReference>
<feature type="domain" description="PAC" evidence="12">
    <location>
        <begin position="554"/>
        <end position="606"/>
    </location>
</feature>
<evidence type="ECO:0000256" key="8">
    <source>
        <dbReference type="SAM" id="Phobius"/>
    </source>
</evidence>
<dbReference type="Proteomes" id="UP001180081">
    <property type="component" value="Unassembled WGS sequence"/>
</dbReference>
<feature type="modified residue" description="4-aspartylphosphate" evidence="7">
    <location>
        <position position="1006"/>
    </location>
</feature>
<gene>
    <name evidence="13" type="ORF">QWZ03_01270</name>
</gene>
<dbReference type="SMART" id="SM00086">
    <property type="entry name" value="PAC"/>
    <property type="match status" value="2"/>
</dbReference>
<dbReference type="InterPro" id="IPR000700">
    <property type="entry name" value="PAS-assoc_C"/>
</dbReference>
<evidence type="ECO:0000256" key="7">
    <source>
        <dbReference type="PROSITE-ProRule" id="PRU00169"/>
    </source>
</evidence>
<dbReference type="InterPro" id="IPR036890">
    <property type="entry name" value="HATPase_C_sf"/>
</dbReference>
<evidence type="ECO:0000256" key="5">
    <source>
        <dbReference type="ARBA" id="ARBA00022777"/>
    </source>
</evidence>
<dbReference type="NCBIfam" id="TIGR00229">
    <property type="entry name" value="sensory_box"/>
    <property type="match status" value="2"/>
</dbReference>
<feature type="transmembrane region" description="Helical" evidence="8">
    <location>
        <begin position="301"/>
        <end position="321"/>
    </location>
</feature>
<dbReference type="PANTHER" id="PTHR43711:SF1">
    <property type="entry name" value="HISTIDINE KINASE 1"/>
    <property type="match status" value="1"/>
</dbReference>
<dbReference type="SUPFAM" id="SSF55785">
    <property type="entry name" value="PYP-like sensor domain (PAS domain)"/>
    <property type="match status" value="2"/>
</dbReference>
<dbReference type="InterPro" id="IPR001610">
    <property type="entry name" value="PAC"/>
</dbReference>
<keyword evidence="8" id="KW-0812">Transmembrane</keyword>
<dbReference type="SUPFAM" id="SSF47384">
    <property type="entry name" value="Homodimeric domain of signal transducing histidine kinase"/>
    <property type="match status" value="1"/>
</dbReference>
<feature type="domain" description="PAC" evidence="12">
    <location>
        <begin position="413"/>
        <end position="464"/>
    </location>
</feature>
<dbReference type="Gene3D" id="3.30.565.10">
    <property type="entry name" value="Histidine kinase-like ATPase, C-terminal domain"/>
    <property type="match status" value="1"/>
</dbReference>
<dbReference type="CDD" id="cd12915">
    <property type="entry name" value="PDC2_DGC_like"/>
    <property type="match status" value="1"/>
</dbReference>
<dbReference type="Pfam" id="PF13426">
    <property type="entry name" value="PAS_9"/>
    <property type="match status" value="1"/>
</dbReference>
<evidence type="ECO:0000259" key="10">
    <source>
        <dbReference type="PROSITE" id="PS50110"/>
    </source>
</evidence>
<comment type="catalytic activity">
    <reaction evidence="1">
        <text>ATP + protein L-histidine = ADP + protein N-phospho-L-histidine.</text>
        <dbReference type="EC" id="2.7.13.3"/>
    </reaction>
</comment>
<dbReference type="SMART" id="SM00387">
    <property type="entry name" value="HATPase_c"/>
    <property type="match status" value="1"/>
</dbReference>
<dbReference type="CDD" id="cd12914">
    <property type="entry name" value="PDC1_DGC_like"/>
    <property type="match status" value="1"/>
</dbReference>
<name>A0ABT8AZX2_9NEIS</name>
<dbReference type="Pfam" id="PF00512">
    <property type="entry name" value="HisKA"/>
    <property type="match status" value="1"/>
</dbReference>
<dbReference type="InterPro" id="IPR003594">
    <property type="entry name" value="HATPase_dom"/>
</dbReference>
<feature type="domain" description="PAS" evidence="11">
    <location>
        <begin position="472"/>
        <end position="510"/>
    </location>
</feature>
<evidence type="ECO:0000313" key="13">
    <source>
        <dbReference type="EMBL" id="MDN3575403.1"/>
    </source>
</evidence>
<dbReference type="Pfam" id="PF00072">
    <property type="entry name" value="Response_reg"/>
    <property type="match status" value="1"/>
</dbReference>
<keyword evidence="5" id="KW-0418">Kinase</keyword>
<dbReference type="InterPro" id="IPR013655">
    <property type="entry name" value="PAS_fold_3"/>
</dbReference>
<dbReference type="PROSITE" id="PS50110">
    <property type="entry name" value="RESPONSE_REGULATORY"/>
    <property type="match status" value="2"/>
</dbReference>
<reference evidence="13" key="2">
    <citation type="submission" date="2023-06" db="EMBL/GenBank/DDBJ databases">
        <authorList>
            <person name="Lucena T."/>
            <person name="Sun Q."/>
        </authorList>
    </citation>
    <scope>NUCLEOTIDE SEQUENCE</scope>
    <source>
        <strain evidence="13">CECT 7703</strain>
    </source>
</reference>
<dbReference type="InterPro" id="IPR036097">
    <property type="entry name" value="HisK_dim/P_sf"/>
</dbReference>
<feature type="transmembrane region" description="Helical" evidence="8">
    <location>
        <begin position="28"/>
        <end position="49"/>
    </location>
</feature>
<dbReference type="InterPro" id="IPR011006">
    <property type="entry name" value="CheY-like_superfamily"/>
</dbReference>
<dbReference type="SMART" id="SM00091">
    <property type="entry name" value="PAS"/>
    <property type="match status" value="2"/>
</dbReference>
<dbReference type="Gene3D" id="1.10.287.130">
    <property type="match status" value="1"/>
</dbReference>
<dbReference type="InterPro" id="IPR035965">
    <property type="entry name" value="PAS-like_dom_sf"/>
</dbReference>
<dbReference type="PROSITE" id="PS50109">
    <property type="entry name" value="HIS_KIN"/>
    <property type="match status" value="1"/>
</dbReference>
<evidence type="ECO:0000256" key="3">
    <source>
        <dbReference type="ARBA" id="ARBA00022553"/>
    </source>
</evidence>
<dbReference type="InterPro" id="IPR003661">
    <property type="entry name" value="HisK_dim/P_dom"/>
</dbReference>
<comment type="caution">
    <text evidence="13">The sequence shown here is derived from an EMBL/GenBank/DDBJ whole genome shotgun (WGS) entry which is preliminary data.</text>
</comment>
<dbReference type="InterPro" id="IPR001789">
    <property type="entry name" value="Sig_transdc_resp-reg_receiver"/>
</dbReference>
<protein>
    <recommendedName>
        <fullName evidence="2">histidine kinase</fullName>
        <ecNumber evidence="2">2.7.13.3</ecNumber>
    </recommendedName>
</protein>
<keyword evidence="3 7" id="KW-0597">Phosphoprotein</keyword>
<feature type="domain" description="Histidine kinase" evidence="9">
    <location>
        <begin position="610"/>
        <end position="829"/>
    </location>
</feature>
<feature type="domain" description="PAS" evidence="11">
    <location>
        <begin position="340"/>
        <end position="411"/>
    </location>
</feature>
<evidence type="ECO:0000256" key="4">
    <source>
        <dbReference type="ARBA" id="ARBA00022679"/>
    </source>
</evidence>
<dbReference type="InterPro" id="IPR005467">
    <property type="entry name" value="His_kinase_dom"/>
</dbReference>
<reference evidence="13" key="1">
    <citation type="journal article" date="2014" name="Int. J. Syst. Evol. Microbiol.">
        <title>Complete genome of a new Firmicutes species belonging to the dominant human colonic microbiota ('Ruminococcus bicirculans') reveals two chromosomes and a selective capacity to utilize plant glucans.</title>
        <authorList>
            <consortium name="NISC Comparative Sequencing Program"/>
            <person name="Wegmann U."/>
            <person name="Louis P."/>
            <person name="Goesmann A."/>
            <person name="Henrissat B."/>
            <person name="Duncan S.H."/>
            <person name="Flint H.J."/>
        </authorList>
    </citation>
    <scope>NUCLEOTIDE SEQUENCE</scope>
    <source>
        <strain evidence="13">CECT 7703</strain>
    </source>
</reference>
<evidence type="ECO:0000259" key="12">
    <source>
        <dbReference type="PROSITE" id="PS50113"/>
    </source>
</evidence>
<dbReference type="PRINTS" id="PR00344">
    <property type="entry name" value="BCTRLSENSOR"/>
</dbReference>
<dbReference type="CDD" id="cd16922">
    <property type="entry name" value="HATPase_EvgS-ArcB-TorS-like"/>
    <property type="match status" value="1"/>
</dbReference>
<dbReference type="EC" id="2.7.13.3" evidence="2"/>
<dbReference type="Gene3D" id="3.40.50.2300">
    <property type="match status" value="1"/>
</dbReference>
<dbReference type="SUPFAM" id="SSF52172">
    <property type="entry name" value="CheY-like"/>
    <property type="match status" value="2"/>
</dbReference>
<evidence type="ECO:0000259" key="11">
    <source>
        <dbReference type="PROSITE" id="PS50112"/>
    </source>
</evidence>
<dbReference type="InterPro" id="IPR000014">
    <property type="entry name" value="PAS"/>
</dbReference>
<dbReference type="PROSITE" id="PS50112">
    <property type="entry name" value="PAS"/>
    <property type="match status" value="2"/>
</dbReference>
<feature type="domain" description="Response regulatory" evidence="10">
    <location>
        <begin position="958"/>
        <end position="1067"/>
    </location>
</feature>
<dbReference type="PROSITE" id="PS50113">
    <property type="entry name" value="PAC"/>
    <property type="match status" value="2"/>
</dbReference>
<evidence type="ECO:0000256" key="6">
    <source>
        <dbReference type="ARBA" id="ARBA00023012"/>
    </source>
</evidence>
<dbReference type="EMBL" id="JAUFPU010000001">
    <property type="protein sequence ID" value="MDN3575403.1"/>
    <property type="molecule type" value="Genomic_DNA"/>
</dbReference>
<organism evidence="13 14">
    <name type="scientific">Chitinimonas viridis</name>
    <dbReference type="NCBI Taxonomy" id="664880"/>
    <lineage>
        <taxon>Bacteria</taxon>
        <taxon>Pseudomonadati</taxon>
        <taxon>Pseudomonadota</taxon>
        <taxon>Betaproteobacteria</taxon>
        <taxon>Neisseriales</taxon>
        <taxon>Chitinibacteraceae</taxon>
        <taxon>Chitinimonas</taxon>
    </lineage>
</organism>
<dbReference type="CDD" id="cd00082">
    <property type="entry name" value="HisKA"/>
    <property type="match status" value="1"/>
</dbReference>
<feature type="domain" description="Response regulatory" evidence="10">
    <location>
        <begin position="845"/>
        <end position="951"/>
    </location>
</feature>
<keyword evidence="4" id="KW-0808">Transferase</keyword>
<keyword evidence="6" id="KW-0902">Two-component regulatory system</keyword>
<evidence type="ECO:0000259" key="9">
    <source>
        <dbReference type="PROSITE" id="PS50109"/>
    </source>
</evidence>
<dbReference type="Pfam" id="PF22588">
    <property type="entry name" value="dCache_1_like"/>
    <property type="match status" value="1"/>
</dbReference>
<dbReference type="PANTHER" id="PTHR43711">
    <property type="entry name" value="TWO-COMPONENT HISTIDINE KINASE"/>
    <property type="match status" value="1"/>
</dbReference>
<comment type="caution">
    <text evidence="7">Lacks conserved residue(s) required for the propagation of feature annotation.</text>
</comment>
<proteinExistence type="predicted"/>
<evidence type="ECO:0000256" key="2">
    <source>
        <dbReference type="ARBA" id="ARBA00012438"/>
    </source>
</evidence>
<dbReference type="InterPro" id="IPR054327">
    <property type="entry name" value="His-kinase-like_sensor"/>
</dbReference>
<dbReference type="SMART" id="SM00388">
    <property type="entry name" value="HisKA"/>
    <property type="match status" value="1"/>
</dbReference>
<evidence type="ECO:0000313" key="14">
    <source>
        <dbReference type="Proteomes" id="UP001180081"/>
    </source>
</evidence>
<keyword evidence="8" id="KW-1133">Transmembrane helix</keyword>
<dbReference type="RefSeq" id="WP_290331068.1">
    <property type="nucleotide sequence ID" value="NZ_JAUFPU010000001.1"/>
</dbReference>
<dbReference type="InterPro" id="IPR050736">
    <property type="entry name" value="Sensor_HK_Regulatory"/>
</dbReference>
<dbReference type="CDD" id="cd00130">
    <property type="entry name" value="PAS"/>
    <property type="match status" value="2"/>
</dbReference>
<dbReference type="Pfam" id="PF08447">
    <property type="entry name" value="PAS_3"/>
    <property type="match status" value="1"/>
</dbReference>
<keyword evidence="8" id="KW-0472">Membrane</keyword>
<accession>A0ABT8AZX2</accession>
<evidence type="ECO:0000256" key="1">
    <source>
        <dbReference type="ARBA" id="ARBA00000085"/>
    </source>
</evidence>
<dbReference type="Pfam" id="PF02518">
    <property type="entry name" value="HATPase_c"/>
    <property type="match status" value="1"/>
</dbReference>